<dbReference type="Gene3D" id="3.40.50.720">
    <property type="entry name" value="NAD(P)-binding Rossmann-like Domain"/>
    <property type="match status" value="1"/>
</dbReference>
<evidence type="ECO:0000256" key="4">
    <source>
        <dbReference type="ARBA" id="ARBA00022857"/>
    </source>
</evidence>
<evidence type="ECO:0000256" key="1">
    <source>
        <dbReference type="ARBA" id="ARBA00022450"/>
    </source>
</evidence>
<dbReference type="Gene3D" id="1.10.1200.10">
    <property type="entry name" value="ACP-like"/>
    <property type="match status" value="1"/>
</dbReference>
<dbReference type="InterPro" id="IPR036736">
    <property type="entry name" value="ACP-like_sf"/>
</dbReference>
<dbReference type="SUPFAM" id="SSF47336">
    <property type="entry name" value="ACP-like"/>
    <property type="match status" value="1"/>
</dbReference>
<keyword evidence="3" id="KW-0808">Transferase</keyword>
<dbReference type="PANTHER" id="PTHR43775:SF37">
    <property type="entry name" value="SI:DKEY-61P9.11"/>
    <property type="match status" value="1"/>
</dbReference>
<dbReference type="InterPro" id="IPR057326">
    <property type="entry name" value="KR_dom"/>
</dbReference>
<dbReference type="EMBL" id="OY726395">
    <property type="protein sequence ID" value="CAJ1581699.1"/>
    <property type="molecule type" value="Genomic_DNA"/>
</dbReference>
<dbReference type="InterPro" id="IPR009081">
    <property type="entry name" value="PP-bd_ACP"/>
</dbReference>
<accession>A0ABM9MC93</accession>
<dbReference type="PROSITE" id="PS50075">
    <property type="entry name" value="CARRIER"/>
    <property type="match status" value="1"/>
</dbReference>
<dbReference type="SUPFAM" id="SSF52151">
    <property type="entry name" value="FabD/lysophospholipase-like"/>
    <property type="match status" value="1"/>
</dbReference>
<dbReference type="CDD" id="cd05274">
    <property type="entry name" value="KR_FAS_SDR_x"/>
    <property type="match status" value="1"/>
</dbReference>
<dbReference type="InterPro" id="IPR016035">
    <property type="entry name" value="Acyl_Trfase/lysoPLipase"/>
</dbReference>
<keyword evidence="1" id="KW-0596">Phosphopantetheine</keyword>
<dbReference type="SUPFAM" id="SSF51735">
    <property type="entry name" value="NAD(P)-binding Rossmann-fold domains"/>
    <property type="match status" value="2"/>
</dbReference>
<dbReference type="InterPro" id="IPR001227">
    <property type="entry name" value="Ac_transferase_dom_sf"/>
</dbReference>
<dbReference type="Pfam" id="PF00550">
    <property type="entry name" value="PP-binding"/>
    <property type="match status" value="1"/>
</dbReference>
<dbReference type="SMART" id="SM00823">
    <property type="entry name" value="PKS_PP"/>
    <property type="match status" value="1"/>
</dbReference>
<keyword evidence="8" id="KW-1185">Reference proteome</keyword>
<dbReference type="InterPro" id="IPR014043">
    <property type="entry name" value="Acyl_transferase_dom"/>
</dbReference>
<dbReference type="InterPro" id="IPR006162">
    <property type="entry name" value="Ppantetheine_attach_site"/>
</dbReference>
<reference evidence="7 8" key="1">
    <citation type="submission" date="2023-08" db="EMBL/GenBank/DDBJ databases">
        <authorList>
            <person name="Folkvardsen B D."/>
            <person name="Norman A."/>
        </authorList>
    </citation>
    <scope>NUCLEOTIDE SEQUENCE [LARGE SCALE GENOMIC DNA]</scope>
    <source>
        <strain evidence="7 8">Mu0050</strain>
    </source>
</reference>
<evidence type="ECO:0000313" key="8">
    <source>
        <dbReference type="Proteomes" id="UP001190466"/>
    </source>
</evidence>
<evidence type="ECO:0000256" key="2">
    <source>
        <dbReference type="ARBA" id="ARBA00022553"/>
    </source>
</evidence>
<feature type="domain" description="Carrier" evidence="6">
    <location>
        <begin position="924"/>
        <end position="999"/>
    </location>
</feature>
<evidence type="ECO:0000256" key="5">
    <source>
        <dbReference type="ARBA" id="ARBA00023268"/>
    </source>
</evidence>
<dbReference type="SMART" id="SM00827">
    <property type="entry name" value="PKS_AT"/>
    <property type="match status" value="1"/>
</dbReference>
<dbReference type="Gene3D" id="3.30.70.3290">
    <property type="match status" value="1"/>
</dbReference>
<keyword evidence="2" id="KW-0597">Phosphoprotein</keyword>
<dbReference type="PANTHER" id="PTHR43775">
    <property type="entry name" value="FATTY ACID SYNTHASE"/>
    <property type="match status" value="1"/>
</dbReference>
<dbReference type="Pfam" id="PF00698">
    <property type="entry name" value="Acyl_transf_1"/>
    <property type="match status" value="1"/>
</dbReference>
<sequence>MTRVPGWADGRVPVLLSAHAPDLIAADAEAITRYLARDTASPISAAEVAAQLLRTRRVRRHRTLVRAADVDELRTALAAVARDEPHPLVSTAAAATAPRIAFVLPGQGGQHPGMGTDAHRLLPAYRDAVETCCAEFSAAGWAPPLRYLTEADDPESFAEIEIQGAQFTHAVALAAVWRQHGIVADLTVGHSLGEIAAAYLAGVIDLPAAVGVVAARAGVVAELDGDYAVAALGITPDAARELIAATQGWLELSVINASSAVAVSGEAQAVSAAVARVRERGQLGREITVNFPVHTSVLEPLRDWVQGQLPTPDRGGRFTESPVQFIGGTTGAVVDPSTSFVDYWYDNLRNTVRFDNAVQAAIDCGATVFIELSGHPALLHAVAERAGDSAVLVGTGHRDVPLTEQFSANLAAVAIADPTYRWRELAGVEAGAHRPLPHFPNAPMRATALWARREPLEPVAALTVSAETWQPVREPAERPATVPERRLAVLPLGAESTLGAALRSGLAAHPGATSADPADAEVLVLVAPEPAEPDAVSAAAQLTALVEAGGLNLRAQLGPACREVWLITAGAEQLDATDPVPAPLAAALAAAFRSIGLEHPDHGFGLLDVAGAPAELAAMAGAALDAVLAGPDSYALRLRAGHPLRYRRVLDLFGGSAVHAPDLPMDTGLLDDVVITGAAGAIGAHYARGLAERGARRIVMLSRRGADPALAGELSRRYGTEVVSAACDLTDAAQVAAAAAEFGADGATLVVHAAGTATFGPAAHLDAAAFTHTLGAKVGGLVRLIDHWPLRADCRMVLCSSMSAVWGGQGHAAYSAANRLLDVLAAQLRAAGRRATSVRWGLWQTGTEAGAGIVDDVEIAQIERSGLRQMDPELAVAAGLRDYAVDPMVLAADPDRLRIFLGGASEAPGETPAAAADASEGEGADTAQVVRAHLAAVLSAAQPDDVDLSASLFDLGVDSLLALDLRKRLKRSIGHTVPLARLLGGITGTELVSDLDAASSTTE</sequence>
<organism evidence="7 8">
    <name type="scientific">[Mycobacterium] wendilense</name>
    <dbReference type="NCBI Taxonomy" id="3064284"/>
    <lineage>
        <taxon>Bacteria</taxon>
        <taxon>Bacillati</taxon>
        <taxon>Actinomycetota</taxon>
        <taxon>Actinomycetes</taxon>
        <taxon>Mycobacteriales</taxon>
        <taxon>Mycobacteriaceae</taxon>
        <taxon>Mycolicibacter</taxon>
    </lineage>
</organism>
<dbReference type="SMART" id="SM00822">
    <property type="entry name" value="PKS_KR"/>
    <property type="match status" value="1"/>
</dbReference>
<dbReference type="PROSITE" id="PS00012">
    <property type="entry name" value="PHOSPHOPANTETHEINE"/>
    <property type="match status" value="1"/>
</dbReference>
<protein>
    <submittedName>
        <fullName evidence="7">Mycobactin polyketide synthase MbtD</fullName>
    </submittedName>
</protein>
<evidence type="ECO:0000313" key="7">
    <source>
        <dbReference type="EMBL" id="CAJ1581699.1"/>
    </source>
</evidence>
<dbReference type="RefSeq" id="WP_316515957.1">
    <property type="nucleotide sequence ID" value="NZ_OY726395.1"/>
</dbReference>
<dbReference type="InterPro" id="IPR016036">
    <property type="entry name" value="Malonyl_transacylase_ACP-bd"/>
</dbReference>
<gene>
    <name evidence="7" type="primary">mbtD</name>
    <name evidence="7" type="ORF">MU0050_001673</name>
</gene>
<proteinExistence type="predicted"/>
<dbReference type="InterPro" id="IPR013968">
    <property type="entry name" value="PKS_KR"/>
</dbReference>
<dbReference type="InterPro" id="IPR020806">
    <property type="entry name" value="PKS_PP-bd"/>
</dbReference>
<dbReference type="Gene3D" id="3.40.366.10">
    <property type="entry name" value="Malonyl-Coenzyme A Acyl Carrier Protein, domain 2"/>
    <property type="match status" value="1"/>
</dbReference>
<dbReference type="InterPro" id="IPR050091">
    <property type="entry name" value="PKS_NRPS_Biosynth_Enz"/>
</dbReference>
<name>A0ABM9MC93_9MYCO</name>
<evidence type="ECO:0000256" key="3">
    <source>
        <dbReference type="ARBA" id="ARBA00022679"/>
    </source>
</evidence>
<dbReference type="SUPFAM" id="SSF55048">
    <property type="entry name" value="Probable ACP-binding domain of malonyl-CoA ACP transacylase"/>
    <property type="match status" value="1"/>
</dbReference>
<dbReference type="Proteomes" id="UP001190466">
    <property type="component" value="Chromosome"/>
</dbReference>
<dbReference type="Pfam" id="PF08659">
    <property type="entry name" value="KR"/>
    <property type="match status" value="1"/>
</dbReference>
<dbReference type="InterPro" id="IPR036291">
    <property type="entry name" value="NAD(P)-bd_dom_sf"/>
</dbReference>
<keyword evidence="5" id="KW-0511">Multifunctional enzyme</keyword>
<keyword evidence="4" id="KW-0521">NADP</keyword>
<evidence type="ECO:0000259" key="6">
    <source>
        <dbReference type="PROSITE" id="PS50075"/>
    </source>
</evidence>
<dbReference type="NCBIfam" id="NF037940">
    <property type="entry name" value="PKS_MbtD"/>
    <property type="match status" value="1"/>
</dbReference>